<dbReference type="PANTHER" id="PTHR35869">
    <property type="entry name" value="OUTER-MEMBRANE LIPOPROTEIN CARRIER PROTEIN"/>
    <property type="match status" value="1"/>
</dbReference>
<dbReference type="PANTHER" id="PTHR35869:SF1">
    <property type="entry name" value="OUTER-MEMBRANE LIPOPROTEIN CARRIER PROTEIN"/>
    <property type="match status" value="1"/>
</dbReference>
<dbReference type="HAMAP" id="MF_00240">
    <property type="entry name" value="LolA"/>
    <property type="match status" value="1"/>
</dbReference>
<organism evidence="11 12">
    <name type="scientific">Psychrobacter glaciei</name>
    <dbReference type="NCBI Taxonomy" id="619771"/>
    <lineage>
        <taxon>Bacteria</taxon>
        <taxon>Pseudomonadati</taxon>
        <taxon>Pseudomonadota</taxon>
        <taxon>Gammaproteobacteria</taxon>
        <taxon>Moraxellales</taxon>
        <taxon>Moraxellaceae</taxon>
        <taxon>Psychrobacter</taxon>
    </lineage>
</organism>
<dbReference type="CDD" id="cd16325">
    <property type="entry name" value="LolA"/>
    <property type="match status" value="1"/>
</dbReference>
<keyword evidence="8 10" id="KW-0653">Protein transport</keyword>
<comment type="similarity">
    <text evidence="2 10">Belongs to the LolA family.</text>
</comment>
<dbReference type="InterPro" id="IPR004564">
    <property type="entry name" value="OM_lipoprot_carrier_LolA-like"/>
</dbReference>
<keyword evidence="12" id="KW-1185">Reference proteome</keyword>
<dbReference type="InterPro" id="IPR029046">
    <property type="entry name" value="LolA/LolB/LppX"/>
</dbReference>
<proteinExistence type="inferred from homology"/>
<accession>A0ABQ3GTY5</accession>
<dbReference type="SUPFAM" id="SSF89392">
    <property type="entry name" value="Prokaryotic lipoproteins and lipoprotein localization factors"/>
    <property type="match status" value="1"/>
</dbReference>
<dbReference type="NCBIfam" id="TIGR00547">
    <property type="entry name" value="lolA"/>
    <property type="match status" value="1"/>
</dbReference>
<comment type="subunit">
    <text evidence="3 10">Monomer.</text>
</comment>
<keyword evidence="5 10" id="KW-0813">Transport</keyword>
<keyword evidence="7 10" id="KW-0574">Periplasm</keyword>
<keyword evidence="6" id="KW-0732">Signal</keyword>
<dbReference type="InterPro" id="IPR018323">
    <property type="entry name" value="OM_lipoprot_carrier_LolA_Pbac"/>
</dbReference>
<evidence type="ECO:0000256" key="3">
    <source>
        <dbReference type="ARBA" id="ARBA00011245"/>
    </source>
</evidence>
<reference evidence="12" key="1">
    <citation type="journal article" date="2019" name="Int. J. Syst. Evol. Microbiol.">
        <title>The Global Catalogue of Microorganisms (GCM) 10K type strain sequencing project: providing services to taxonomists for standard genome sequencing and annotation.</title>
        <authorList>
            <consortium name="The Broad Institute Genomics Platform"/>
            <consortium name="The Broad Institute Genome Sequencing Center for Infectious Disease"/>
            <person name="Wu L."/>
            <person name="Ma J."/>
        </authorList>
    </citation>
    <scope>NUCLEOTIDE SEQUENCE [LARGE SCALE GENOMIC DNA]</scope>
    <source>
        <strain evidence="12">KCTC 42280</strain>
    </source>
</reference>
<comment type="subcellular location">
    <subcellularLocation>
        <location evidence="1 10">Periplasm</location>
    </subcellularLocation>
</comment>
<dbReference type="EMBL" id="BMZR01000003">
    <property type="protein sequence ID" value="GHD32526.1"/>
    <property type="molecule type" value="Genomic_DNA"/>
</dbReference>
<evidence type="ECO:0000256" key="7">
    <source>
        <dbReference type="ARBA" id="ARBA00022764"/>
    </source>
</evidence>
<dbReference type="Proteomes" id="UP000610203">
    <property type="component" value="Unassembled WGS sequence"/>
</dbReference>
<evidence type="ECO:0000256" key="9">
    <source>
        <dbReference type="ARBA" id="ARBA00023186"/>
    </source>
</evidence>
<comment type="function">
    <text evidence="10">Participates in the translocation of lipoproteins from the inner membrane to the outer membrane. Only forms a complex with a lipoprotein if the residue after the N-terminal Cys is not an aspartate (The Asp acts as a targeting signal to indicate that the lipoprotein should stay in the inner membrane).</text>
</comment>
<evidence type="ECO:0000313" key="11">
    <source>
        <dbReference type="EMBL" id="GHD32526.1"/>
    </source>
</evidence>
<protein>
    <recommendedName>
        <fullName evidence="4 10">Outer-membrane lipoprotein carrier protein</fullName>
    </recommendedName>
</protein>
<comment type="caution">
    <text evidence="11">The sequence shown here is derived from an EMBL/GenBank/DDBJ whole genome shotgun (WGS) entry which is preliminary data.</text>
</comment>
<evidence type="ECO:0000256" key="8">
    <source>
        <dbReference type="ARBA" id="ARBA00022927"/>
    </source>
</evidence>
<evidence type="ECO:0000256" key="5">
    <source>
        <dbReference type="ARBA" id="ARBA00022448"/>
    </source>
</evidence>
<evidence type="ECO:0000256" key="2">
    <source>
        <dbReference type="ARBA" id="ARBA00007615"/>
    </source>
</evidence>
<evidence type="ECO:0000256" key="1">
    <source>
        <dbReference type="ARBA" id="ARBA00004418"/>
    </source>
</evidence>
<gene>
    <name evidence="10" type="primary">lolA</name>
    <name evidence="11" type="ORF">GCM10016272_15360</name>
</gene>
<sequence length="278" mass="30373">MKKLAHCAHCLMTLVLSGELNIIENKKFNKNIYFLAITHFKRELIMTLLNKQTIEQTTTLKQKIMSGALAGVLMTSLGVAAPMMALTQSATAAPADNLTAATRLNKLLTNTKSMTANFSQTTKGASSGTFSGSMSVQRPNNFRWETKSPSQQLIIANGSSMWVYDKDLEQATKQNVDSQVGNTPALLLSGDPSKIDQSFKITQPYDNKNYYVLYPKSDSASFKSLSMSFSGGKPVMMVLNDTLGQTTTIKFSGIKLNPSISSSKFKFTPPKGVDIINQ</sequence>
<name>A0ABQ3GTY5_9GAMM</name>
<evidence type="ECO:0000256" key="10">
    <source>
        <dbReference type="HAMAP-Rule" id="MF_00240"/>
    </source>
</evidence>
<evidence type="ECO:0000313" key="12">
    <source>
        <dbReference type="Proteomes" id="UP000610203"/>
    </source>
</evidence>
<dbReference type="Pfam" id="PF03548">
    <property type="entry name" value="LolA"/>
    <property type="match status" value="1"/>
</dbReference>
<evidence type="ECO:0000256" key="6">
    <source>
        <dbReference type="ARBA" id="ARBA00022729"/>
    </source>
</evidence>
<dbReference type="Gene3D" id="2.50.20.10">
    <property type="entry name" value="Lipoprotein localisation LolA/LolB/LppX"/>
    <property type="match status" value="1"/>
</dbReference>
<keyword evidence="9 10" id="KW-0143">Chaperone</keyword>
<evidence type="ECO:0000256" key="4">
    <source>
        <dbReference type="ARBA" id="ARBA00014035"/>
    </source>
</evidence>